<reference evidence="2" key="1">
    <citation type="journal article" date="2014" name="Int. J. Syst. Evol. Microbiol.">
        <title>Complete genome sequence of Corynebacterium casei LMG S-19264T (=DSM 44701T), isolated from a smear-ripened cheese.</title>
        <authorList>
            <consortium name="US DOE Joint Genome Institute (JGI-PGF)"/>
            <person name="Walter F."/>
            <person name="Albersmeier A."/>
            <person name="Kalinowski J."/>
            <person name="Ruckert C."/>
        </authorList>
    </citation>
    <scope>NUCLEOTIDE SEQUENCE</scope>
    <source>
        <strain evidence="2">CGMCC 1.15880</strain>
    </source>
</reference>
<comment type="caution">
    <text evidence="2">The sequence shown here is derived from an EMBL/GenBank/DDBJ whole genome shotgun (WGS) entry which is preliminary data.</text>
</comment>
<dbReference type="GO" id="GO:0016788">
    <property type="term" value="F:hydrolase activity, acting on ester bonds"/>
    <property type="evidence" value="ECO:0007669"/>
    <property type="project" value="UniProtKB-ARBA"/>
</dbReference>
<dbReference type="InterPro" id="IPR036514">
    <property type="entry name" value="SGNH_hydro_sf"/>
</dbReference>
<feature type="domain" description="SGNH hydrolase-type esterase" evidence="1">
    <location>
        <begin position="33"/>
        <end position="214"/>
    </location>
</feature>
<dbReference type="Pfam" id="PF13472">
    <property type="entry name" value="Lipase_GDSL_2"/>
    <property type="match status" value="1"/>
</dbReference>
<organism evidence="2 3">
    <name type="scientific">Neptunicoccus cionae</name>
    <dbReference type="NCBI Taxonomy" id="2035344"/>
    <lineage>
        <taxon>Bacteria</taxon>
        <taxon>Pseudomonadati</taxon>
        <taxon>Pseudomonadota</taxon>
        <taxon>Alphaproteobacteria</taxon>
        <taxon>Rhodobacterales</taxon>
        <taxon>Paracoccaceae</taxon>
        <taxon>Neptunicoccus</taxon>
    </lineage>
</organism>
<dbReference type="Gene3D" id="3.40.50.1110">
    <property type="entry name" value="SGNH hydrolase"/>
    <property type="match status" value="1"/>
</dbReference>
<sequence length="231" mass="24586">MKFSTTCFAVLSLLLSGCTESVSRDSSARILTMGDSMLASHGMSGNAVSDVLEQALGLPVIDRSVMGARIIYHLPISGSAGLNIGKQYRAGDWDWVVLNGGGNDLWLGCGCVVCKNKLDKLARKDGKGGKIPSLITDIRKTGAKVVYVGYLRSPGRGSPIEHCRDEGDELESRIAKFAAYDEGVHMVSLKDMVPYGDRSFHSGDMIHPSRKGSAAIAARVAKVIGESGKTP</sequence>
<reference evidence="2" key="2">
    <citation type="submission" date="2020-09" db="EMBL/GenBank/DDBJ databases">
        <authorList>
            <person name="Sun Q."/>
            <person name="Zhou Y."/>
        </authorList>
    </citation>
    <scope>NUCLEOTIDE SEQUENCE</scope>
    <source>
        <strain evidence="2">CGMCC 1.15880</strain>
    </source>
</reference>
<dbReference type="RefSeq" id="WP_229678611.1">
    <property type="nucleotide sequence ID" value="NZ_BMKA01000007.1"/>
</dbReference>
<gene>
    <name evidence="2" type="ORF">GCM10011498_34000</name>
</gene>
<keyword evidence="3" id="KW-1185">Reference proteome</keyword>
<evidence type="ECO:0000259" key="1">
    <source>
        <dbReference type="Pfam" id="PF13472"/>
    </source>
</evidence>
<name>A0A916R2I9_9RHOB</name>
<accession>A0A916R2I9</accession>
<dbReference type="PROSITE" id="PS51257">
    <property type="entry name" value="PROKAR_LIPOPROTEIN"/>
    <property type="match status" value="1"/>
</dbReference>
<protein>
    <recommendedName>
        <fullName evidence="1">SGNH hydrolase-type esterase domain-containing protein</fullName>
    </recommendedName>
</protein>
<dbReference type="Proteomes" id="UP000628017">
    <property type="component" value="Unassembled WGS sequence"/>
</dbReference>
<evidence type="ECO:0000313" key="3">
    <source>
        <dbReference type="Proteomes" id="UP000628017"/>
    </source>
</evidence>
<dbReference type="AlphaFoldDB" id="A0A916R2I9"/>
<dbReference type="InterPro" id="IPR013830">
    <property type="entry name" value="SGNH_hydro"/>
</dbReference>
<evidence type="ECO:0000313" key="2">
    <source>
        <dbReference type="EMBL" id="GGA30060.1"/>
    </source>
</evidence>
<proteinExistence type="predicted"/>
<dbReference type="SUPFAM" id="SSF52266">
    <property type="entry name" value="SGNH hydrolase"/>
    <property type="match status" value="1"/>
</dbReference>
<dbReference type="EMBL" id="BMKA01000007">
    <property type="protein sequence ID" value="GGA30060.1"/>
    <property type="molecule type" value="Genomic_DNA"/>
</dbReference>
<dbReference type="CDD" id="cd00229">
    <property type="entry name" value="SGNH_hydrolase"/>
    <property type="match status" value="1"/>
</dbReference>